<evidence type="ECO:0008006" key="3">
    <source>
        <dbReference type="Google" id="ProtNLM"/>
    </source>
</evidence>
<sequence>MGSLAETDSEALRLFCRFDGDDEDNLLALLAVYSAQTQAELSSARGSSTGRRPNIDRGAEEAHARLIKDYFTDEPVYSARTFRRRFRMRRPLYLKVVRAVEEHDTYFQQRRDATGKLGLSSLQKCTAAIRQLAYGMPADAVDEYVRIGESTAIKCLLRFCDAIIEVFGDEYLRAPSEEDVQRLLAMHGERGFDGMLGSLDCMHWAWKNCPTAWAGQYKGKEAMPTIVLEAVVSRDLWFWHAFFGLPGSHNDINVLERSDLFSSLANMNAPPCNYAINGHEYNMGYYLADGIYPAWATLVQTIAVPRDNKEKHFGKKQEGARKDVERGFGVLQSRFAIVKGPGRFWSHADLTKIITTCIILHNMIVQDEFGEDLPNDYEAATSESVSYHAPTNSFPCFVASFNAIRSRDQHFQLKADLVEHLWQLKGRKSD</sequence>
<dbReference type="Pfam" id="PF04827">
    <property type="entry name" value="Plant_tran"/>
    <property type="match status" value="1"/>
</dbReference>
<name>A0A6A3MF60_9STRA</name>
<evidence type="ECO:0000313" key="1">
    <source>
        <dbReference type="EMBL" id="KAE9027214.1"/>
    </source>
</evidence>
<evidence type="ECO:0000313" key="2">
    <source>
        <dbReference type="Proteomes" id="UP000429607"/>
    </source>
</evidence>
<comment type="caution">
    <text evidence="1">The sequence shown here is derived from an EMBL/GenBank/DDBJ whole genome shotgun (WGS) entry which is preliminary data.</text>
</comment>
<dbReference type="InterPro" id="IPR006912">
    <property type="entry name" value="Harbinger_derived_prot"/>
</dbReference>
<proteinExistence type="predicted"/>
<accession>A0A6A3MF60</accession>
<dbReference type="PANTHER" id="PTHR47150:SF5">
    <property type="entry name" value="OS07G0546750 PROTEIN"/>
    <property type="match status" value="1"/>
</dbReference>
<organism evidence="1 2">
    <name type="scientific">Phytophthora rubi</name>
    <dbReference type="NCBI Taxonomy" id="129364"/>
    <lineage>
        <taxon>Eukaryota</taxon>
        <taxon>Sar</taxon>
        <taxon>Stramenopiles</taxon>
        <taxon>Oomycota</taxon>
        <taxon>Peronosporomycetes</taxon>
        <taxon>Peronosporales</taxon>
        <taxon>Peronosporaceae</taxon>
        <taxon>Phytophthora</taxon>
    </lineage>
</organism>
<protein>
    <recommendedName>
        <fullName evidence="3">DDE Tnp4 domain-containing protein</fullName>
    </recommendedName>
</protein>
<dbReference type="AlphaFoldDB" id="A0A6A3MF60"/>
<dbReference type="EMBL" id="QXFV01000764">
    <property type="protein sequence ID" value="KAE9027214.1"/>
    <property type="molecule type" value="Genomic_DNA"/>
</dbReference>
<dbReference type="PANTHER" id="PTHR47150">
    <property type="entry name" value="OS12G0169200 PROTEIN"/>
    <property type="match status" value="1"/>
</dbReference>
<gene>
    <name evidence="1" type="ORF">PR001_g12029</name>
</gene>
<reference evidence="1 2" key="1">
    <citation type="submission" date="2018-09" db="EMBL/GenBank/DDBJ databases">
        <title>Genomic investigation of the strawberry pathogen Phytophthora fragariae indicates pathogenicity is determined by transcriptional variation in three key races.</title>
        <authorList>
            <person name="Adams T.M."/>
            <person name="Armitage A.D."/>
            <person name="Sobczyk M.K."/>
            <person name="Bates H.J."/>
            <person name="Dunwell J.M."/>
            <person name="Nellist C.F."/>
            <person name="Harrison R.J."/>
        </authorList>
    </citation>
    <scope>NUCLEOTIDE SEQUENCE [LARGE SCALE GENOMIC DNA]</scope>
    <source>
        <strain evidence="1 2">SCRP249</strain>
    </source>
</reference>
<dbReference type="Proteomes" id="UP000429607">
    <property type="component" value="Unassembled WGS sequence"/>
</dbReference>